<dbReference type="EMBL" id="LMWX01000024">
    <property type="protein sequence ID" value="KUN84098.1"/>
    <property type="molecule type" value="Genomic_DNA"/>
</dbReference>
<dbReference type="STRING" id="285568.AQJ66_16305"/>
<accession>A0A101T1X3</accession>
<keyword evidence="2" id="KW-1185">Reference proteome</keyword>
<protein>
    <recommendedName>
        <fullName evidence="3">Lantibiotic dehydratase N-terminal domain-containing protein</fullName>
    </recommendedName>
</protein>
<dbReference type="Proteomes" id="UP000053024">
    <property type="component" value="Unassembled WGS sequence"/>
</dbReference>
<sequence>MAGLSRSALGGLHHARVDHLLSEEARSVRELAESAERADAALFQDISARTGEERAALVAARRGVRQGDASRRAAQQALPLMSEDAATAFGTWAAAREHARALAAELDEALAAAEREDVEHLRALCLDPRFATGLRATSPELAATAHRWATGQTGAPQRKRLLRLARMAARAAAKTSPFSSWMVTVPARWGHRGGEAAGERLLAELDGSVIQLLTGALHAALAGSDPEVRVNPSLVPVEGGWLFIRGGPREQAVRAAAHPAIEALLRALAPGDTASGLAAKVPAGAALVTKCLTAGLIEPCCPVADHDPRPWAAWAAIAGTRGEADLAAELAALDAALAAADASAATDAVARVAHRLGARLPAAEVHEMSVAADWPGDLPDRPDPATLDELDCARRLLALTDVKFPAKLAAAEHLAGRFGADYDIPLTVALDSLARARLDAGDDVGRIIGPAAPPWGADLAHCSGALVREFGTALPRLTEDVLALAAKGPLTVDDVRRLLDAFPFAHPNRSATFYLQEVPGAAVRRVVNVVHGGHGRGRGRLAARAGIPAQDLVPAADEDIVEIGGLLGSALNARAATAPRELQYPGATSDRPREQRLPMAAVRVVPGAHGLPALRDEDGRPVRPVHLGMAADLTLPPFARLLEQVFGSAYLIHPSIAAFTPQAPGRAATLQPATPRITLGATVLQRTRRLLRREEFPGERDPRGSLRAWHQWLAAHGMGSRFFLRAWSSADHGGGQSKARKPVFVDLTSPLLFADAQKMLRQAEFAIVEESLPDPLAGPGHVTEYAVEVGVRR</sequence>
<gene>
    <name evidence="1" type="ORF">AQJ66_16305</name>
</gene>
<name>A0A101T1X3_9ACTN</name>
<evidence type="ECO:0008006" key="3">
    <source>
        <dbReference type="Google" id="ProtNLM"/>
    </source>
</evidence>
<dbReference type="AlphaFoldDB" id="A0A101T1X3"/>
<organism evidence="1 2">
    <name type="scientific">Streptomyces bungoensis</name>
    <dbReference type="NCBI Taxonomy" id="285568"/>
    <lineage>
        <taxon>Bacteria</taxon>
        <taxon>Bacillati</taxon>
        <taxon>Actinomycetota</taxon>
        <taxon>Actinomycetes</taxon>
        <taxon>Kitasatosporales</taxon>
        <taxon>Streptomycetaceae</taxon>
        <taxon>Streptomyces</taxon>
    </lineage>
</organism>
<evidence type="ECO:0000313" key="1">
    <source>
        <dbReference type="EMBL" id="KUN84098.1"/>
    </source>
</evidence>
<comment type="caution">
    <text evidence="1">The sequence shown here is derived from an EMBL/GenBank/DDBJ whole genome shotgun (WGS) entry which is preliminary data.</text>
</comment>
<reference evidence="1 2" key="1">
    <citation type="submission" date="2015-10" db="EMBL/GenBank/DDBJ databases">
        <title>Draft genome sequence of Streptomyces bungoensis DSM 41781, type strain for the species Streptomyces bungoensis.</title>
        <authorList>
            <person name="Ruckert C."/>
            <person name="Winkler A."/>
            <person name="Kalinowski J."/>
            <person name="Kampfer P."/>
            <person name="Glaeser S."/>
        </authorList>
    </citation>
    <scope>NUCLEOTIDE SEQUENCE [LARGE SCALE GENOMIC DNA]</scope>
    <source>
        <strain evidence="1 2">DSM 41781</strain>
    </source>
</reference>
<proteinExistence type="predicted"/>
<evidence type="ECO:0000313" key="2">
    <source>
        <dbReference type="Proteomes" id="UP000053024"/>
    </source>
</evidence>